<gene>
    <name evidence="15" type="ORF">HG536_0A05950</name>
</gene>
<dbReference type="EMBL" id="CP059246">
    <property type="protein sequence ID" value="QLL30780.1"/>
    <property type="molecule type" value="Genomic_DNA"/>
</dbReference>
<dbReference type="GO" id="GO:0070762">
    <property type="term" value="C:nuclear pore transmembrane ring"/>
    <property type="evidence" value="ECO:0007669"/>
    <property type="project" value="TreeGrafter"/>
</dbReference>
<feature type="transmembrane region" description="Helical" evidence="14">
    <location>
        <begin position="61"/>
        <end position="79"/>
    </location>
</feature>
<feature type="transmembrane region" description="Helical" evidence="14">
    <location>
        <begin position="145"/>
        <end position="164"/>
    </location>
</feature>
<evidence type="ECO:0000256" key="5">
    <source>
        <dbReference type="ARBA" id="ARBA00022692"/>
    </source>
</evidence>
<dbReference type="GO" id="GO:0106166">
    <property type="term" value="F:spindle pole body-nuclear membrane anchor activity"/>
    <property type="evidence" value="ECO:0007669"/>
    <property type="project" value="TreeGrafter"/>
</dbReference>
<dbReference type="GO" id="GO:0005816">
    <property type="term" value="C:spindle pole body"/>
    <property type="evidence" value="ECO:0007669"/>
    <property type="project" value="TreeGrafter"/>
</dbReference>
<evidence type="ECO:0000256" key="8">
    <source>
        <dbReference type="ARBA" id="ARBA00022989"/>
    </source>
</evidence>
<evidence type="ECO:0000256" key="11">
    <source>
        <dbReference type="ARBA" id="ARBA00023136"/>
    </source>
</evidence>
<keyword evidence="4" id="KW-0813">Transport</keyword>
<evidence type="ECO:0000256" key="7">
    <source>
        <dbReference type="ARBA" id="ARBA00022927"/>
    </source>
</evidence>
<evidence type="ECO:0008006" key="17">
    <source>
        <dbReference type="Google" id="ProtNLM"/>
    </source>
</evidence>
<keyword evidence="10" id="KW-0906">Nuclear pore complex</keyword>
<reference evidence="15 16" key="1">
    <citation type="submission" date="2020-06" db="EMBL/GenBank/DDBJ databases">
        <title>The yeast mating-type switching endonuclease HO is a domesticated member of an unorthodox homing genetic element family.</title>
        <authorList>
            <person name="Coughlan A.Y."/>
            <person name="Lombardi L."/>
            <person name="Braun-Galleani S."/>
            <person name="Martos A.R."/>
            <person name="Galeote V."/>
            <person name="Bigey F."/>
            <person name="Dequin S."/>
            <person name="Byrne K.P."/>
            <person name="Wolfe K.H."/>
        </authorList>
    </citation>
    <scope>NUCLEOTIDE SEQUENCE [LARGE SCALE GENOMIC DNA]</scope>
    <source>
        <strain evidence="15 16">CBS764</strain>
    </source>
</reference>
<keyword evidence="6" id="KW-0509">mRNA transport</keyword>
<evidence type="ECO:0000256" key="9">
    <source>
        <dbReference type="ARBA" id="ARBA00023010"/>
    </source>
</evidence>
<comment type="similarity">
    <text evidence="3">Belongs to the NDC1 family.</text>
</comment>
<name>A0A7G3ZB94_9SACH</name>
<dbReference type="InterPro" id="IPR019049">
    <property type="entry name" value="Nucleoporin_prot_Ndc1/Nup"/>
</dbReference>
<dbReference type="RefSeq" id="XP_037137455.1">
    <property type="nucleotide sequence ID" value="XM_037281560.1"/>
</dbReference>
<keyword evidence="11 14" id="KW-0472">Membrane</keyword>
<dbReference type="OrthoDB" id="67850at2759"/>
<evidence type="ECO:0000256" key="12">
    <source>
        <dbReference type="ARBA" id="ARBA00023242"/>
    </source>
</evidence>
<dbReference type="GeneID" id="59323877"/>
<feature type="transmembrane region" description="Helical" evidence="14">
    <location>
        <begin position="100"/>
        <end position="125"/>
    </location>
</feature>
<evidence type="ECO:0000256" key="6">
    <source>
        <dbReference type="ARBA" id="ARBA00022816"/>
    </source>
</evidence>
<keyword evidence="12" id="KW-0539">Nucleus</keyword>
<evidence type="ECO:0000256" key="13">
    <source>
        <dbReference type="SAM" id="MobiDB-lite"/>
    </source>
</evidence>
<dbReference type="PANTHER" id="PTHR13269:SF6">
    <property type="entry name" value="NUCLEOPORIN NDC1"/>
    <property type="match status" value="1"/>
</dbReference>
<sequence length="613" mass="69594">MMLDAPIPLSSRYSYHTIFSDICKTRFNHLATRMCSTFTIFQAIALALVSGGSGSYLESALLVPLRFLLLYLSSLLVIVTRKNYLHVQYRGYSNLWKLVFGQLFCVRFVVYEVIHFACSFVVSLAYSGLLGSEGAGSSAVFKQCYMSYVWVLIPTIYTLQHCLFDLDRLSFSFDTHFQPPQRYISAGWRRIIVKCAIMTLSVTFVSPFFFALAVSRWWIGLVSNLRLALLSFVVFINLEFINVAFNANMSIGCLHKGKPISSLSSTPIETLVTGLSSHKPFTKLTAFQELSYRATSSDSSLRLPIYHTRYRNTHIWPVILRECLVTIQNTNESVTGYLKSLENLKLQDRSNKRTKNFYENDKEKLFGNQVAEEPAAFSSSQLRFPGSPPVTSHEAQNRRITLKDDDVLIRKKFQSNDRRQFPFGIKSPLGAEHAYDEPIITHETTLLKLAGMLLRTVRNYINLFFFPSAISSQQDQPQVSIIEAWCISKRRQAEKLVPQPVCHAECIISLMGLLINAIEEDPKGGVVSSVGEVLKCLERSVGALGRFADWSPESNRKTDDEDEDMPDVVSILYDLSVSAFLEIVLKYNILLDELYLDEDVVKLSKWVLDMCRN</sequence>
<keyword evidence="16" id="KW-1185">Reference proteome</keyword>
<dbReference type="PANTHER" id="PTHR13269">
    <property type="entry name" value="NUCLEOPORIN NDC1"/>
    <property type="match status" value="1"/>
</dbReference>
<comment type="subcellular location">
    <subcellularLocation>
        <location evidence="1">Nucleus membrane</location>
        <topology evidence="1">Multi-pass membrane protein</topology>
    </subcellularLocation>
    <subcellularLocation>
        <location evidence="2">Nucleus</location>
        <location evidence="2">Nuclear pore complex</location>
    </subcellularLocation>
</comment>
<keyword evidence="8 14" id="KW-1133">Transmembrane helix</keyword>
<evidence type="ECO:0000313" key="16">
    <source>
        <dbReference type="Proteomes" id="UP000515788"/>
    </source>
</evidence>
<dbReference type="Proteomes" id="UP000515788">
    <property type="component" value="Chromosome 1"/>
</dbReference>
<dbReference type="GO" id="GO:0051028">
    <property type="term" value="P:mRNA transport"/>
    <property type="evidence" value="ECO:0007669"/>
    <property type="project" value="UniProtKB-KW"/>
</dbReference>
<protein>
    <recommendedName>
        <fullName evidence="17">Nucleoporin NDC1</fullName>
    </recommendedName>
</protein>
<organism evidence="15 16">
    <name type="scientific">Torulaspora globosa</name>
    <dbReference type="NCBI Taxonomy" id="48254"/>
    <lineage>
        <taxon>Eukaryota</taxon>
        <taxon>Fungi</taxon>
        <taxon>Dikarya</taxon>
        <taxon>Ascomycota</taxon>
        <taxon>Saccharomycotina</taxon>
        <taxon>Saccharomycetes</taxon>
        <taxon>Saccharomycetales</taxon>
        <taxon>Saccharomycetaceae</taxon>
        <taxon>Torulaspora</taxon>
    </lineage>
</organism>
<dbReference type="AlphaFoldDB" id="A0A7G3ZB94"/>
<dbReference type="Pfam" id="PF09531">
    <property type="entry name" value="Ndc1_Nup"/>
    <property type="match status" value="1"/>
</dbReference>
<evidence type="ECO:0000256" key="2">
    <source>
        <dbReference type="ARBA" id="ARBA00004567"/>
    </source>
</evidence>
<feature type="transmembrane region" description="Helical" evidence="14">
    <location>
        <begin position="30"/>
        <end position="49"/>
    </location>
</feature>
<keyword evidence="7" id="KW-0653">Protein transport</keyword>
<dbReference type="GO" id="GO:0070631">
    <property type="term" value="P:spindle pole body localization"/>
    <property type="evidence" value="ECO:0007669"/>
    <property type="project" value="TreeGrafter"/>
</dbReference>
<feature type="region of interest" description="Disordered" evidence="13">
    <location>
        <begin position="378"/>
        <end position="397"/>
    </location>
</feature>
<evidence type="ECO:0000256" key="4">
    <source>
        <dbReference type="ARBA" id="ARBA00022448"/>
    </source>
</evidence>
<dbReference type="GO" id="GO:0006999">
    <property type="term" value="P:nuclear pore organization"/>
    <property type="evidence" value="ECO:0007669"/>
    <property type="project" value="TreeGrafter"/>
</dbReference>
<keyword evidence="5 14" id="KW-0812">Transmembrane</keyword>
<evidence type="ECO:0000256" key="1">
    <source>
        <dbReference type="ARBA" id="ARBA00004232"/>
    </source>
</evidence>
<evidence type="ECO:0000256" key="10">
    <source>
        <dbReference type="ARBA" id="ARBA00023132"/>
    </source>
</evidence>
<feature type="transmembrane region" description="Helical" evidence="14">
    <location>
        <begin position="191"/>
        <end position="219"/>
    </location>
</feature>
<dbReference type="KEGG" id="tgb:HG536_0A05950"/>
<dbReference type="GO" id="GO:0031965">
    <property type="term" value="C:nuclear membrane"/>
    <property type="evidence" value="ECO:0007669"/>
    <property type="project" value="UniProtKB-SubCell"/>
</dbReference>
<keyword evidence="9" id="KW-0811">Translocation</keyword>
<evidence type="ECO:0000256" key="3">
    <source>
        <dbReference type="ARBA" id="ARBA00005760"/>
    </source>
</evidence>
<accession>A0A7G3ZB94</accession>
<dbReference type="GO" id="GO:0015031">
    <property type="term" value="P:protein transport"/>
    <property type="evidence" value="ECO:0007669"/>
    <property type="project" value="UniProtKB-KW"/>
</dbReference>
<evidence type="ECO:0000256" key="14">
    <source>
        <dbReference type="SAM" id="Phobius"/>
    </source>
</evidence>
<proteinExistence type="inferred from homology"/>
<evidence type="ECO:0000313" key="15">
    <source>
        <dbReference type="EMBL" id="QLL30780.1"/>
    </source>
</evidence>